<comment type="function">
    <text evidence="1">May be involved in transcriptional regulation.</text>
</comment>
<feature type="compositionally biased region" description="Low complexity" evidence="13">
    <location>
        <begin position="51"/>
        <end position="64"/>
    </location>
</feature>
<feature type="compositionally biased region" description="Polar residues" evidence="13">
    <location>
        <begin position="309"/>
        <end position="326"/>
    </location>
</feature>
<evidence type="ECO:0000256" key="4">
    <source>
        <dbReference type="ARBA" id="ARBA00022723"/>
    </source>
</evidence>
<dbReference type="Pfam" id="PF25412">
    <property type="entry name" value="zf-C2H2_ZNF592"/>
    <property type="match status" value="1"/>
</dbReference>
<evidence type="ECO:0000256" key="2">
    <source>
        <dbReference type="ARBA" id="ARBA00004123"/>
    </source>
</evidence>
<feature type="domain" description="C2H2-type" evidence="14">
    <location>
        <begin position="611"/>
        <end position="629"/>
    </location>
</feature>
<feature type="domain" description="C2H2-type" evidence="14">
    <location>
        <begin position="905"/>
        <end position="932"/>
    </location>
</feature>
<dbReference type="Proteomes" id="UP000250572">
    <property type="component" value="Unassembled WGS sequence"/>
</dbReference>
<keyword evidence="8" id="KW-0805">Transcription regulation</keyword>
<dbReference type="GO" id="GO:0003677">
    <property type="term" value="F:DNA binding"/>
    <property type="evidence" value="ECO:0007669"/>
    <property type="project" value="UniProtKB-KW"/>
</dbReference>
<comment type="subcellular location">
    <subcellularLocation>
        <location evidence="2">Nucleus</location>
    </subcellularLocation>
</comment>
<feature type="region of interest" description="Disordered" evidence="13">
    <location>
        <begin position="932"/>
        <end position="964"/>
    </location>
</feature>
<organism evidence="15 16">
    <name type="scientific">Gambusia affinis</name>
    <name type="common">Western mosquitofish</name>
    <name type="synonym">Heterandria affinis</name>
    <dbReference type="NCBI Taxonomy" id="33528"/>
    <lineage>
        <taxon>Eukaryota</taxon>
        <taxon>Metazoa</taxon>
        <taxon>Chordata</taxon>
        <taxon>Craniata</taxon>
        <taxon>Vertebrata</taxon>
        <taxon>Euteleostomi</taxon>
        <taxon>Actinopterygii</taxon>
        <taxon>Neopterygii</taxon>
        <taxon>Teleostei</taxon>
        <taxon>Neoteleostei</taxon>
        <taxon>Acanthomorphata</taxon>
        <taxon>Ovalentaria</taxon>
        <taxon>Atherinomorphae</taxon>
        <taxon>Cyprinodontiformes</taxon>
        <taxon>Poeciliidae</taxon>
        <taxon>Poeciliinae</taxon>
        <taxon>Gambusia</taxon>
    </lineage>
</organism>
<feature type="domain" description="C2H2-type" evidence="14">
    <location>
        <begin position="1004"/>
        <end position="1027"/>
    </location>
</feature>
<dbReference type="PROSITE" id="PS50157">
    <property type="entry name" value="ZINC_FINGER_C2H2_2"/>
    <property type="match status" value="7"/>
</dbReference>
<dbReference type="InterPro" id="IPR036236">
    <property type="entry name" value="Znf_C2H2_sf"/>
</dbReference>
<feature type="region of interest" description="Disordered" evidence="13">
    <location>
        <begin position="1222"/>
        <end position="1265"/>
    </location>
</feature>
<dbReference type="InterPro" id="IPR045914">
    <property type="entry name" value="Zn532-like"/>
</dbReference>
<evidence type="ECO:0000256" key="8">
    <source>
        <dbReference type="ARBA" id="ARBA00023015"/>
    </source>
</evidence>
<keyword evidence="6 12" id="KW-0863">Zinc-finger</keyword>
<comment type="caution">
    <text evidence="15">The sequence shown here is derived from an EMBL/GenBank/DDBJ whole genome shotgun (WGS) entry which is preliminary data.</text>
</comment>
<evidence type="ECO:0000256" key="12">
    <source>
        <dbReference type="PROSITE-ProRule" id="PRU00042"/>
    </source>
</evidence>
<dbReference type="Pfam" id="PF00096">
    <property type="entry name" value="zf-C2H2"/>
    <property type="match status" value="3"/>
</dbReference>
<dbReference type="STRING" id="33528.ENSGAFP00000022283"/>
<feature type="domain" description="C2H2-type" evidence="14">
    <location>
        <begin position="1271"/>
        <end position="1293"/>
    </location>
</feature>
<evidence type="ECO:0000256" key="11">
    <source>
        <dbReference type="ARBA" id="ARBA00023242"/>
    </source>
</evidence>
<dbReference type="PANTHER" id="PTHR47222:SF2">
    <property type="entry name" value="ZINC FINGER PROTEIN 687"/>
    <property type="match status" value="1"/>
</dbReference>
<keyword evidence="11" id="KW-0539">Nucleus</keyword>
<evidence type="ECO:0000256" key="6">
    <source>
        <dbReference type="ARBA" id="ARBA00022771"/>
    </source>
</evidence>
<evidence type="ECO:0000256" key="9">
    <source>
        <dbReference type="ARBA" id="ARBA00023125"/>
    </source>
</evidence>
<dbReference type="PROSITE" id="PS00028">
    <property type="entry name" value="ZINC_FINGER_C2H2_1"/>
    <property type="match status" value="7"/>
</dbReference>
<evidence type="ECO:0000256" key="10">
    <source>
        <dbReference type="ARBA" id="ARBA00023163"/>
    </source>
</evidence>
<evidence type="ECO:0000256" key="3">
    <source>
        <dbReference type="ARBA" id="ARBA00006991"/>
    </source>
</evidence>
<keyword evidence="7" id="KW-0862">Zinc</keyword>
<feature type="compositionally biased region" description="Basic and acidic residues" evidence="13">
    <location>
        <begin position="73"/>
        <end position="87"/>
    </location>
</feature>
<dbReference type="EMBL" id="NHOQ01001560">
    <property type="protein sequence ID" value="PWA23923.1"/>
    <property type="molecule type" value="Genomic_DNA"/>
</dbReference>
<evidence type="ECO:0000256" key="7">
    <source>
        <dbReference type="ARBA" id="ARBA00022833"/>
    </source>
</evidence>
<evidence type="ECO:0000313" key="15">
    <source>
        <dbReference type="EMBL" id="PWA23923.1"/>
    </source>
</evidence>
<feature type="compositionally biased region" description="Basic and acidic residues" evidence="13">
    <location>
        <begin position="327"/>
        <end position="342"/>
    </location>
</feature>
<dbReference type="GO" id="GO:0008270">
    <property type="term" value="F:zinc ion binding"/>
    <property type="evidence" value="ECO:0007669"/>
    <property type="project" value="UniProtKB-KW"/>
</dbReference>
<feature type="compositionally biased region" description="Low complexity" evidence="13">
    <location>
        <begin position="1223"/>
        <end position="1234"/>
    </location>
</feature>
<evidence type="ECO:0000256" key="5">
    <source>
        <dbReference type="ARBA" id="ARBA00022737"/>
    </source>
</evidence>
<keyword evidence="5" id="KW-0677">Repeat</keyword>
<dbReference type="PANTHER" id="PTHR47222">
    <property type="entry name" value="ZINC FINGER PROTEIN 532-RELATED"/>
    <property type="match status" value="1"/>
</dbReference>
<dbReference type="Gene3D" id="3.30.160.60">
    <property type="entry name" value="Classic Zinc Finger"/>
    <property type="match status" value="5"/>
</dbReference>
<gene>
    <name evidence="15" type="ORF">CCH79_00011001</name>
</gene>
<feature type="domain" description="C2H2-type" evidence="14">
    <location>
        <begin position="1034"/>
        <end position="1065"/>
    </location>
</feature>
<feature type="compositionally biased region" description="Basic and acidic residues" evidence="13">
    <location>
        <begin position="370"/>
        <end position="421"/>
    </location>
</feature>
<dbReference type="InterPro" id="IPR057356">
    <property type="entry name" value="Znf-C2H2_ZNF592"/>
</dbReference>
<evidence type="ECO:0000313" key="16">
    <source>
        <dbReference type="Proteomes" id="UP000250572"/>
    </source>
</evidence>
<evidence type="ECO:0000256" key="1">
    <source>
        <dbReference type="ARBA" id="ARBA00003767"/>
    </source>
</evidence>
<proteinExistence type="inferred from homology"/>
<dbReference type="InterPro" id="IPR041697">
    <property type="entry name" value="Znf-C2H2_11"/>
</dbReference>
<feature type="compositionally biased region" description="Polar residues" evidence="13">
    <location>
        <begin position="1246"/>
        <end position="1257"/>
    </location>
</feature>
<feature type="domain" description="C2H2-type" evidence="14">
    <location>
        <begin position="1191"/>
        <end position="1219"/>
    </location>
</feature>
<feature type="domain" description="C2H2-type" evidence="14">
    <location>
        <begin position="874"/>
        <end position="901"/>
    </location>
</feature>
<comment type="similarity">
    <text evidence="3">Belongs to the krueppel C2H2-type zinc-finger protein family.</text>
</comment>
<feature type="compositionally biased region" description="Polar residues" evidence="13">
    <location>
        <begin position="88"/>
        <end position="98"/>
    </location>
</feature>
<protein>
    <recommendedName>
        <fullName evidence="14">C2H2-type domain-containing protein</fullName>
    </recommendedName>
</protein>
<accession>A0A315VKA0</accession>
<dbReference type="InterPro" id="IPR013087">
    <property type="entry name" value="Znf_C2H2_type"/>
</dbReference>
<dbReference type="SUPFAM" id="SSF57667">
    <property type="entry name" value="beta-beta-alpha zinc fingers"/>
    <property type="match status" value="3"/>
</dbReference>
<sequence>MGDMKTPDFDDLLAAFDIPDIDAQEAIQSNPAEQRDGGATSAPGGSKSGTSSCFPSSEPPVVSVIVKNTVRSESLEGEDRSARDKTDNPPSSALTSQVPVKLEDFTSELEPKLPASAAMEPQITNGFEEAQAINQGRASAQHWSEPPPFSSPLSDNEGDEGAGPTTDVINSLSPLLYPQSSTPAGTTQSSPRSPPLLIPCSPQQGKPANPLSPPLHQNGSMTDETKCDGDTDEDESDPDFGSPLVIQESPESMMFSPPKRKRREKLLSGHPLAYEDVSSVFPQPPSLSAKPKSPKEEEEQPLKPSSSSTAPQPQTLSAVNTNSTALQEEKYPEHVIDERDSPESPPPSETGLLFNRHSSSDFGSTPAPDPHQEKLLEKDPPAEAEQREEDRSQETEDLGEKTTADGEKSNENCHAGSEHTETPSSPPRPLKVKIKMPTGSITRTVAPKRIVKASTKDAESSKPSSEGQAVKSKKELQQQSDLTAAATAESVSTVKEKKPRVSPTAVSITKTATLPSVSSSSSRANPINLRTLGKKTLNSGIALPAPLVPQTSSRPASIVNNTGAIISKSQTNLVEAFNKILNNKNLLPSYKPDLSSPVPAEWGISLPSQGYRCLECGDAFALEHSLAQHYDRRSLRIEVTCNHCAKRLAFFNKCSLLLHAREHKEKGLIMQCSHLVMKPVPVEQMISQPEPAAAAGGQVAVKPAHHAAASKKETDMLLYTNNKCPECQTQFGSKEEVSDHFQEVKPAKSTSCTECSPPMLLPNSCSAAAHQRIHQGSSPHVCPECGGTARQQLLQKHLQENCLHFSRRIGYRCSSCLVVFGGLNSVKSHIQQAHCDMFHKCPSCPMAFKSAPSIQNHISAQHADLTDAKAMLIYKCVMCDTVFTHKPLLYAHFDTHLANQKVHVFKCPECTKLFSQRNSLLDHFKTHKAPTLKEELPSPPVAAPHLAGKPESSEEEWAGKEKVKPERMKAPTVWKCRSCNTQFTEREEYISHMGEQHGKFLKKFPCNKCESSFTTTSSMRRHIRDKHKVMNRGFRCQYCSESKKAFSSRSMLERHIQMRHSVTSPGQDSLLVSCSHCRTSNRKPKPETSWKTLNVLRLLCMQGADEAESSSEHDGSSASRRRRRAAVKTEQDAETTDRASPAKKLRSTAAPYVQPESGFSCAPCGFTTEDKPRFLEHISQHRRGGTEGGGLQCLQCGACFTSPSSLSRHRFIIHKVKDAFGDSQQSPVVSPSPSAGSTKNHDDRSSLNGSEPASPSGQPLAGPGKDDDGALACKVCGKHFEKATDLNTHFRTHGMAFIIARNAGKTT</sequence>
<feature type="compositionally biased region" description="Polar residues" evidence="13">
    <location>
        <begin position="167"/>
        <end position="191"/>
    </location>
</feature>
<feature type="compositionally biased region" description="Polar residues" evidence="13">
    <location>
        <begin position="132"/>
        <end position="142"/>
    </location>
</feature>
<keyword evidence="4" id="KW-0479">Metal-binding</keyword>
<keyword evidence="16" id="KW-1185">Reference proteome</keyword>
<dbReference type="SMART" id="SM00355">
    <property type="entry name" value="ZnF_C2H2"/>
    <property type="match status" value="15"/>
</dbReference>
<keyword evidence="10" id="KW-0804">Transcription</keyword>
<feature type="compositionally biased region" description="Basic and acidic residues" evidence="13">
    <location>
        <begin position="1127"/>
        <end position="1137"/>
    </location>
</feature>
<dbReference type="Pfam" id="PF16622">
    <property type="entry name" value="zf-C2H2_11"/>
    <property type="match status" value="1"/>
</dbReference>
<keyword evidence="9" id="KW-0238">DNA-binding</keyword>
<feature type="region of interest" description="Disordered" evidence="13">
    <location>
        <begin position="1106"/>
        <end position="1151"/>
    </location>
</feature>
<evidence type="ECO:0000256" key="13">
    <source>
        <dbReference type="SAM" id="MobiDB-lite"/>
    </source>
</evidence>
<dbReference type="GO" id="GO:0005634">
    <property type="term" value="C:nucleus"/>
    <property type="evidence" value="ECO:0007669"/>
    <property type="project" value="UniProtKB-SubCell"/>
</dbReference>
<name>A0A315VKA0_GAMAF</name>
<feature type="region of interest" description="Disordered" evidence="13">
    <location>
        <begin position="16"/>
        <end position="502"/>
    </location>
</feature>
<reference evidence="15 16" key="1">
    <citation type="journal article" date="2018" name="G3 (Bethesda)">
        <title>A High-Quality Reference Genome for the Invasive Mosquitofish Gambusia affinis Using a Chicago Library.</title>
        <authorList>
            <person name="Hoffberg S.L."/>
            <person name="Troendle N.J."/>
            <person name="Glenn T.C."/>
            <person name="Mahmud O."/>
            <person name="Louha S."/>
            <person name="Chalopin D."/>
            <person name="Bennetzen J.L."/>
            <person name="Mauricio R."/>
        </authorList>
    </citation>
    <scope>NUCLEOTIDE SEQUENCE [LARGE SCALE GENOMIC DNA]</scope>
    <source>
        <strain evidence="15">NE01/NJP1002.9</strain>
        <tissue evidence="15">Muscle</tissue>
    </source>
</reference>
<evidence type="ECO:0000259" key="14">
    <source>
        <dbReference type="PROSITE" id="PS50157"/>
    </source>
</evidence>